<organism evidence="1 2">
    <name type="scientific">Lactobacillus hamsteri DSM 5661 = JCM 6256</name>
    <dbReference type="NCBI Taxonomy" id="1423754"/>
    <lineage>
        <taxon>Bacteria</taxon>
        <taxon>Bacillati</taxon>
        <taxon>Bacillota</taxon>
        <taxon>Bacilli</taxon>
        <taxon>Lactobacillales</taxon>
        <taxon>Lactobacillaceae</taxon>
        <taxon>Lactobacillus</taxon>
    </lineage>
</organism>
<reference evidence="1 2" key="1">
    <citation type="journal article" date="2015" name="Genome Announc.">
        <title>Expanding the biotechnology potential of lactobacilli through comparative genomics of 213 strains and associated genera.</title>
        <authorList>
            <person name="Sun Z."/>
            <person name="Harris H.M."/>
            <person name="McCann A."/>
            <person name="Guo C."/>
            <person name="Argimon S."/>
            <person name="Zhang W."/>
            <person name="Yang X."/>
            <person name="Jeffery I.B."/>
            <person name="Cooney J.C."/>
            <person name="Kagawa T.F."/>
            <person name="Liu W."/>
            <person name="Song Y."/>
            <person name="Salvetti E."/>
            <person name="Wrobel A."/>
            <person name="Rasinkangas P."/>
            <person name="Parkhill J."/>
            <person name="Rea M.C."/>
            <person name="O'Sullivan O."/>
            <person name="Ritari J."/>
            <person name="Douillard F.P."/>
            <person name="Paul Ross R."/>
            <person name="Yang R."/>
            <person name="Briner A.E."/>
            <person name="Felis G.E."/>
            <person name="de Vos W.M."/>
            <person name="Barrangou R."/>
            <person name="Klaenhammer T.R."/>
            <person name="Caufield P.W."/>
            <person name="Cui Y."/>
            <person name="Zhang H."/>
            <person name="O'Toole P.W."/>
        </authorList>
    </citation>
    <scope>NUCLEOTIDE SEQUENCE [LARGE SCALE GENOMIC DNA]</scope>
    <source>
        <strain evidence="1 2">DSM 5661</strain>
    </source>
</reference>
<dbReference type="GO" id="GO:0016740">
    <property type="term" value="F:transferase activity"/>
    <property type="evidence" value="ECO:0007669"/>
    <property type="project" value="UniProtKB-KW"/>
</dbReference>
<evidence type="ECO:0000313" key="2">
    <source>
        <dbReference type="Proteomes" id="UP000051223"/>
    </source>
</evidence>
<dbReference type="Proteomes" id="UP000051223">
    <property type="component" value="Unassembled WGS sequence"/>
</dbReference>
<dbReference type="InterPro" id="IPR007710">
    <property type="entry name" value="Nucleoside_deoxyribTrfase"/>
</dbReference>
<sequence>MKCPKIYIKKFGGKIKMSTQIPTARIYLGSPFYSDAERKRSVKAKELLAKNPTVANVFFPFDQSFTDPEEKNPEIGGIRSMTWRVGTYQNDLNGISLATCGVFLYDMDMIDDGSAFEIGFMRAMHKPVVLVPFTEDPNKEKQMNLMLAQGVTTIIDGNTDFEKLATYDFTHMPANPVVGYKII</sequence>
<evidence type="ECO:0000313" key="1">
    <source>
        <dbReference type="EMBL" id="KRM40882.1"/>
    </source>
</evidence>
<dbReference type="eggNOG" id="COG3613">
    <property type="taxonomic scope" value="Bacteria"/>
</dbReference>
<dbReference type="Pfam" id="PF05014">
    <property type="entry name" value="Nuc_deoxyrib_tr"/>
    <property type="match status" value="1"/>
</dbReference>
<dbReference type="PATRIC" id="fig|1423754.3.peg.79"/>
<accession>A0A0R1YEW3</accession>
<protein>
    <submittedName>
        <fullName evidence="1">Nucleoside deoxyribosyltransferase</fullName>
    </submittedName>
</protein>
<dbReference type="STRING" id="1423754.FC39_GL000078"/>
<dbReference type="SUPFAM" id="SSF52309">
    <property type="entry name" value="N-(deoxy)ribosyltransferase-like"/>
    <property type="match status" value="1"/>
</dbReference>
<name>A0A0R1YEW3_9LACO</name>
<comment type="caution">
    <text evidence="1">The sequence shown here is derived from an EMBL/GenBank/DDBJ whole genome shotgun (WGS) entry which is preliminary data.</text>
</comment>
<keyword evidence="2" id="KW-1185">Reference proteome</keyword>
<proteinExistence type="predicted"/>
<dbReference type="Gene3D" id="3.40.50.450">
    <property type="match status" value="1"/>
</dbReference>
<dbReference type="EMBL" id="AZGI01000006">
    <property type="protein sequence ID" value="KRM40882.1"/>
    <property type="molecule type" value="Genomic_DNA"/>
</dbReference>
<gene>
    <name evidence="1" type="ORF">FC39_GL000078</name>
</gene>
<dbReference type="AlphaFoldDB" id="A0A0R1YEW3"/>
<keyword evidence="1" id="KW-0808">Transferase</keyword>